<dbReference type="InterPro" id="IPR036663">
    <property type="entry name" value="Fumarylacetoacetase_C_sf"/>
</dbReference>
<dbReference type="eggNOG" id="COG0179">
    <property type="taxonomic scope" value="Bacteria"/>
</dbReference>
<protein>
    <recommendedName>
        <fullName evidence="2">Fumarylacetoacetase-like C-terminal domain-containing protein</fullName>
    </recommendedName>
</protein>
<proteinExistence type="predicted"/>
<organism evidence="3 4">
    <name type="scientific">Helicobacter hepaticus (strain ATCC 51449 / 3B1)</name>
    <dbReference type="NCBI Taxonomy" id="235279"/>
    <lineage>
        <taxon>Bacteria</taxon>
        <taxon>Pseudomonadati</taxon>
        <taxon>Campylobacterota</taxon>
        <taxon>Epsilonproteobacteria</taxon>
        <taxon>Campylobacterales</taxon>
        <taxon>Helicobacteraceae</taxon>
        <taxon>Helicobacter</taxon>
    </lineage>
</organism>
<feature type="domain" description="Fumarylacetoacetase-like C-terminal" evidence="2">
    <location>
        <begin position="98"/>
        <end position="309"/>
    </location>
</feature>
<dbReference type="Gene3D" id="3.90.850.10">
    <property type="entry name" value="Fumarylacetoacetase-like, C-terminal domain"/>
    <property type="match status" value="1"/>
</dbReference>
<dbReference type="OrthoDB" id="5197601at2"/>
<reference evidence="3 4" key="1">
    <citation type="journal article" date="2003" name="Proc. Natl. Acad. Sci. U.S.A.">
        <title>The complete genome sequence of the carcinogenic bacterium Helicobacter hepaticus.</title>
        <authorList>
            <person name="Suerbaum S."/>
            <person name="Josenhans C."/>
            <person name="Sterzenbach T."/>
            <person name="Drescher B."/>
            <person name="Brandt P."/>
            <person name="Bell M."/>
            <person name="Droege M."/>
            <person name="Fartmann B."/>
            <person name="Fischer H.-P."/>
            <person name="Ge Z."/>
            <person name="Hoerster A."/>
            <person name="Holland R."/>
            <person name="Klein K."/>
            <person name="Koenig J."/>
            <person name="Macko L."/>
            <person name="Mendz G.L."/>
            <person name="Nyakatura G."/>
            <person name="Schauer D.B."/>
            <person name="Shen Z."/>
            <person name="Weber J."/>
            <person name="Frosch M."/>
            <person name="Fox J.G."/>
        </authorList>
    </citation>
    <scope>NUCLEOTIDE SEQUENCE [LARGE SCALE GENOMIC DNA]</scope>
    <source>
        <strain evidence="4">ATCC 51449 / 3B1</strain>
    </source>
</reference>
<dbReference type="STRING" id="235279.HH_1189"/>
<dbReference type="AlphaFoldDB" id="Q7VGX9"/>
<name>Q7VGX9_HELHP</name>
<dbReference type="EMBL" id="AE017125">
    <property type="protein sequence ID" value="AAP77786.1"/>
    <property type="molecule type" value="Genomic_DNA"/>
</dbReference>
<evidence type="ECO:0000256" key="1">
    <source>
        <dbReference type="ARBA" id="ARBA00022723"/>
    </source>
</evidence>
<dbReference type="SUPFAM" id="SSF56529">
    <property type="entry name" value="FAH"/>
    <property type="match status" value="1"/>
</dbReference>
<evidence type="ECO:0000313" key="3">
    <source>
        <dbReference type="EMBL" id="AAP77786.1"/>
    </source>
</evidence>
<gene>
    <name evidence="3" type="ordered locus">HH_1189</name>
</gene>
<dbReference type="HOGENOM" id="CLU_028458_3_1_7"/>
<dbReference type="RefSeq" id="WP_011116029.1">
    <property type="nucleotide sequence ID" value="NC_004917.1"/>
</dbReference>
<keyword evidence="1" id="KW-0479">Metal-binding</keyword>
<dbReference type="KEGG" id="hhe:HH_1189"/>
<dbReference type="GO" id="GO:0018773">
    <property type="term" value="F:acetylpyruvate hydrolase activity"/>
    <property type="evidence" value="ECO:0007669"/>
    <property type="project" value="TreeGrafter"/>
</dbReference>
<evidence type="ECO:0000313" key="4">
    <source>
        <dbReference type="Proteomes" id="UP000002495"/>
    </source>
</evidence>
<sequence length="312" mass="35189">MQFISFVPYICDFSRESPPFSLYAQPHQIGILQEQKVYPLSTLIQSDIPHIYTDMNTFICLHTPDMLNTIQTNIKNTHAFSLADITLLAPIPKPKQDVICLGINYLEHAKESAAYKNEIFDQKRENAVYFSKRVNYATPHNAPIPLHSNLTQKLDYEVELGVVLGSHLYKPKNMQEVIDSIFGYTIINDISSRDIQQKHKQWYMGKSLEGSLPMGPCIVSARSIDAQNLAIKSYVNGELRQDSHTSLMICNITAALYELSHYCMLQAASIISMGTPSGVGMGFNPPRFLSNNDEIVCEIQHIGSLRNVVIDY</sequence>
<dbReference type="InterPro" id="IPR011234">
    <property type="entry name" value="Fumarylacetoacetase-like_C"/>
</dbReference>
<dbReference type="PANTHER" id="PTHR11820">
    <property type="entry name" value="ACYLPYRUVASE"/>
    <property type="match status" value="1"/>
</dbReference>
<dbReference type="GO" id="GO:0046872">
    <property type="term" value="F:metal ion binding"/>
    <property type="evidence" value="ECO:0007669"/>
    <property type="project" value="UniProtKB-KW"/>
</dbReference>
<dbReference type="PANTHER" id="PTHR11820:SF7">
    <property type="entry name" value="ACYLPYRUVASE FAHD1, MITOCHONDRIAL"/>
    <property type="match status" value="1"/>
</dbReference>
<keyword evidence="4" id="KW-1185">Reference proteome</keyword>
<evidence type="ECO:0000259" key="2">
    <source>
        <dbReference type="Pfam" id="PF01557"/>
    </source>
</evidence>
<dbReference type="Pfam" id="PF01557">
    <property type="entry name" value="FAA_hydrolase"/>
    <property type="match status" value="1"/>
</dbReference>
<dbReference type="Proteomes" id="UP000002495">
    <property type="component" value="Chromosome"/>
</dbReference>
<accession>Q7VGX9</accession>